<reference evidence="1 2" key="1">
    <citation type="submission" date="2022-03" db="EMBL/GenBank/DDBJ databases">
        <authorList>
            <person name="Jo J.-H."/>
            <person name="Im W.-T."/>
        </authorList>
    </citation>
    <scope>NUCLEOTIDE SEQUENCE [LARGE SCALE GENOMIC DNA]</scope>
    <source>
        <strain evidence="1 2">MA9</strain>
    </source>
</reference>
<comment type="caution">
    <text evidence="1">The sequence shown here is derived from an EMBL/GenBank/DDBJ whole genome shotgun (WGS) entry which is preliminary data.</text>
</comment>
<sequence>MLSVFHNPVTPEITLLDMYELLDRYYWIGRGNSDDLLNTKEEKRFKELAVALNERLKRNSH</sequence>
<name>A0ABS9UH32_9BACL</name>
<keyword evidence="2" id="KW-1185">Reference proteome</keyword>
<dbReference type="Proteomes" id="UP001316087">
    <property type="component" value="Unassembled WGS sequence"/>
</dbReference>
<organism evidence="1 2">
    <name type="scientific">Solibacillus palustris</name>
    <dbReference type="NCBI Taxonomy" id="2908203"/>
    <lineage>
        <taxon>Bacteria</taxon>
        <taxon>Bacillati</taxon>
        <taxon>Bacillota</taxon>
        <taxon>Bacilli</taxon>
        <taxon>Bacillales</taxon>
        <taxon>Caryophanaceae</taxon>
        <taxon>Solibacillus</taxon>
    </lineage>
</organism>
<protein>
    <submittedName>
        <fullName evidence="1">Uncharacterized protein</fullName>
    </submittedName>
</protein>
<accession>A0ABS9UH32</accession>
<gene>
    <name evidence="1" type="ORF">LZ480_15460</name>
</gene>
<evidence type="ECO:0000313" key="1">
    <source>
        <dbReference type="EMBL" id="MCH7323273.1"/>
    </source>
</evidence>
<evidence type="ECO:0000313" key="2">
    <source>
        <dbReference type="Proteomes" id="UP001316087"/>
    </source>
</evidence>
<dbReference type="EMBL" id="JAKZFC010000007">
    <property type="protein sequence ID" value="MCH7323273.1"/>
    <property type="molecule type" value="Genomic_DNA"/>
</dbReference>
<proteinExistence type="predicted"/>